<dbReference type="Proteomes" id="UP000507163">
    <property type="component" value="Chromosome 13"/>
</dbReference>
<gene>
    <name evidence="2" type="ORF">PCHAJ_000414800</name>
    <name evidence="3" type="ORF">PCHCB_000418500</name>
</gene>
<feature type="region of interest" description="Disordered" evidence="1">
    <location>
        <begin position="230"/>
        <end position="258"/>
    </location>
</feature>
<evidence type="ECO:0000256" key="1">
    <source>
        <dbReference type="SAM" id="MobiDB-lite"/>
    </source>
</evidence>
<feature type="compositionally biased region" description="Low complexity" evidence="1">
    <location>
        <begin position="231"/>
        <end position="252"/>
    </location>
</feature>
<proteinExistence type="predicted"/>
<dbReference type="Proteomes" id="UP000195489">
    <property type="component" value="Chromosome 13"/>
</dbReference>
<dbReference type="EMBL" id="LT608179">
    <property type="protein sequence ID" value="SCM06300.1"/>
    <property type="molecule type" value="Genomic_DNA"/>
</dbReference>
<evidence type="ECO:0000313" key="2">
    <source>
        <dbReference type="EMBL" id="SCM06300.1"/>
    </source>
</evidence>
<name>A0A1C6XNB8_PLACU</name>
<reference evidence="4 5" key="1">
    <citation type="submission" date="2016-08" db="EMBL/GenBank/DDBJ databases">
        <authorList>
            <consortium name="Pathogen Informatics"/>
        </authorList>
    </citation>
    <scope>NUCLEOTIDE SEQUENCE [LARGE SCALE GENOMIC DNA]</scope>
    <source>
        <strain evidence="2 5">AJ</strain>
        <strain evidence="3 4">CB</strain>
    </source>
</reference>
<accession>A0A1C6XNB8</accession>
<dbReference type="EMBL" id="LT608165">
    <property type="protein sequence ID" value="SCM09619.1"/>
    <property type="molecule type" value="Genomic_DNA"/>
</dbReference>
<evidence type="ECO:0000313" key="3">
    <source>
        <dbReference type="EMBL" id="SCM09619.1"/>
    </source>
</evidence>
<evidence type="ECO:0000313" key="5">
    <source>
        <dbReference type="Proteomes" id="UP000507163"/>
    </source>
</evidence>
<evidence type="ECO:0000313" key="4">
    <source>
        <dbReference type="Proteomes" id="UP000195489"/>
    </source>
</evidence>
<dbReference type="AlphaFoldDB" id="A0A1C6XNB8"/>
<sequence length="358" mass="41902">MDFRQKVFKKENPKEVVYEAYGKITQEVKTDNRERISVHEDENNLSKKLPFFLNKNNKDIHNFSFNVSENDVNVYSLSKYVRACLNISVPIAIRLTLLYISKQRELLKNYLISIMHMIKGVNVLKVSTNGKLKKKTLKFSSYNITIIGSWSRKILNYDEITQVNIGSCCTTELCIFEKTCPGYVNRMDYIVIRTSNRSYSFLFFLDDDIVKIVKEISVFNKLSNILKNDKSSSNMNNKNNNLNEKNQNQIKNDGNNRGVSNTRNCMRDKLEDFTDKAINLKYFLLSNIKGAHKEIVNINSKEVKEILKKNNMIYFDTYNFQNKKINSLFLFLQIVLDIYGPEIWLTSKFDEILFTHLN</sequence>
<protein>
    <submittedName>
        <fullName evidence="2">Uncharacterized protein</fullName>
    </submittedName>
</protein>
<organism evidence="2 5">
    <name type="scientific">Plasmodium chabaudi chabaudi</name>
    <dbReference type="NCBI Taxonomy" id="31271"/>
    <lineage>
        <taxon>Eukaryota</taxon>
        <taxon>Sar</taxon>
        <taxon>Alveolata</taxon>
        <taxon>Apicomplexa</taxon>
        <taxon>Aconoidasida</taxon>
        <taxon>Haemosporida</taxon>
        <taxon>Plasmodiidae</taxon>
        <taxon>Plasmodium</taxon>
        <taxon>Plasmodium (Vinckeia)</taxon>
    </lineage>
</organism>